<reference evidence="1" key="1">
    <citation type="submission" date="2015-06" db="EMBL/GenBank/DDBJ databases">
        <authorList>
            <person name="Nguyen H."/>
        </authorList>
    </citation>
    <scope>NUCLEOTIDE SEQUENCE</scope>
    <source>
        <strain evidence="1">DAOM 180753</strain>
    </source>
</reference>
<evidence type="ECO:0000313" key="2">
    <source>
        <dbReference type="Proteomes" id="UP001227192"/>
    </source>
</evidence>
<accession>A0AAI9X2X8</accession>
<gene>
    <name evidence="1" type="ORF">VN97_g11394</name>
</gene>
<sequence length="23" mass="2586">AGLRVLNRPVCLRAYSLERSALQ</sequence>
<dbReference type="Proteomes" id="UP001227192">
    <property type="component" value="Unassembled WGS sequence"/>
</dbReference>
<evidence type="ECO:0000313" key="1">
    <source>
        <dbReference type="EMBL" id="KAJ9482051.1"/>
    </source>
</evidence>
<name>A0AAI9X2X8_PENTH</name>
<proteinExistence type="predicted"/>
<dbReference type="EMBL" id="LACB01000629">
    <property type="protein sequence ID" value="KAJ9482051.1"/>
    <property type="molecule type" value="Genomic_DNA"/>
</dbReference>
<protein>
    <submittedName>
        <fullName evidence="1">Uncharacterized protein</fullName>
    </submittedName>
</protein>
<dbReference type="AlphaFoldDB" id="A0AAI9X2X8"/>
<reference evidence="1" key="2">
    <citation type="journal article" date="2016" name="Fungal Biol.">
        <title>Ochratoxin A production by Penicillium thymicola.</title>
        <authorList>
            <person name="Nguyen H.D.T."/>
            <person name="McMullin D.R."/>
            <person name="Ponomareva E."/>
            <person name="Riley R."/>
            <person name="Pomraning K.R."/>
            <person name="Baker S.E."/>
            <person name="Seifert K.A."/>
        </authorList>
    </citation>
    <scope>NUCLEOTIDE SEQUENCE</scope>
    <source>
        <strain evidence="1">DAOM 180753</strain>
    </source>
</reference>
<organism evidence="1 2">
    <name type="scientific">Penicillium thymicola</name>
    <dbReference type="NCBI Taxonomy" id="293382"/>
    <lineage>
        <taxon>Eukaryota</taxon>
        <taxon>Fungi</taxon>
        <taxon>Dikarya</taxon>
        <taxon>Ascomycota</taxon>
        <taxon>Pezizomycotina</taxon>
        <taxon>Eurotiomycetes</taxon>
        <taxon>Eurotiomycetidae</taxon>
        <taxon>Eurotiales</taxon>
        <taxon>Aspergillaceae</taxon>
        <taxon>Penicillium</taxon>
    </lineage>
</organism>
<comment type="caution">
    <text evidence="1">The sequence shown here is derived from an EMBL/GenBank/DDBJ whole genome shotgun (WGS) entry which is preliminary data.</text>
</comment>
<keyword evidence="2" id="KW-1185">Reference proteome</keyword>
<feature type="non-terminal residue" evidence="1">
    <location>
        <position position="1"/>
    </location>
</feature>